<dbReference type="EMBL" id="CAJSLV010000079">
    <property type="protein sequence ID" value="CAG6396872.1"/>
    <property type="molecule type" value="Genomic_DNA"/>
</dbReference>
<evidence type="ECO:0000313" key="3">
    <source>
        <dbReference type="EMBL" id="CAG6396872.1"/>
    </source>
</evidence>
<comment type="caution">
    <text evidence="3">The sequence shown here is derived from an EMBL/GenBank/DDBJ whole genome shotgun (WGS) entry which is preliminary data.</text>
</comment>
<dbReference type="Proteomes" id="UP001152519">
    <property type="component" value="Unassembled WGS sequence"/>
</dbReference>
<dbReference type="AlphaFoldDB" id="A0A9W4E0I6"/>
<feature type="compositionally biased region" description="Low complexity" evidence="1">
    <location>
        <begin position="62"/>
        <end position="75"/>
    </location>
</feature>
<reference evidence="3" key="1">
    <citation type="submission" date="2021-05" db="EMBL/GenBank/DDBJ databases">
        <authorList>
            <person name="Arsene-Ploetze F."/>
        </authorList>
    </citation>
    <scope>NUCLEOTIDE SEQUENCE</scope>
    <source>
        <strain evidence="3">DSM 42138</strain>
    </source>
</reference>
<feature type="region of interest" description="Disordered" evidence="1">
    <location>
        <begin position="30"/>
        <end position="75"/>
    </location>
</feature>
<evidence type="ECO:0000313" key="4">
    <source>
        <dbReference type="Proteomes" id="UP001152519"/>
    </source>
</evidence>
<accession>A0A9W4E0I6</accession>
<protein>
    <recommendedName>
        <fullName evidence="5">Lipoprotein</fullName>
    </recommendedName>
</protein>
<dbReference type="PROSITE" id="PS51257">
    <property type="entry name" value="PROKAR_LIPOPROTEIN"/>
    <property type="match status" value="1"/>
</dbReference>
<evidence type="ECO:0000256" key="2">
    <source>
        <dbReference type="SAM" id="SignalP"/>
    </source>
</evidence>
<dbReference type="RefSeq" id="WP_251496010.1">
    <property type="nucleotide sequence ID" value="NZ_CAJSLV010000079.1"/>
</dbReference>
<evidence type="ECO:0008006" key="5">
    <source>
        <dbReference type="Google" id="ProtNLM"/>
    </source>
</evidence>
<keyword evidence="2" id="KW-0732">Signal</keyword>
<evidence type="ECO:0000256" key="1">
    <source>
        <dbReference type="SAM" id="MobiDB-lite"/>
    </source>
</evidence>
<feature type="signal peptide" evidence="2">
    <location>
        <begin position="1"/>
        <end position="18"/>
    </location>
</feature>
<organism evidence="3 4">
    <name type="scientific">Actinacidiphila cocklensis</name>
    <dbReference type="NCBI Taxonomy" id="887465"/>
    <lineage>
        <taxon>Bacteria</taxon>
        <taxon>Bacillati</taxon>
        <taxon>Actinomycetota</taxon>
        <taxon>Actinomycetes</taxon>
        <taxon>Kitasatosporales</taxon>
        <taxon>Streptomycetaceae</taxon>
        <taxon>Actinacidiphila</taxon>
    </lineage>
</organism>
<name>A0A9W4E0I6_9ACTN</name>
<proteinExistence type="predicted"/>
<keyword evidence="4" id="KW-1185">Reference proteome</keyword>
<sequence>MSRAQRRALALLPAGALAALLLTGCGSHGGAAGGPGAAGSTSPAPAPSELAHMQKLVDDADSAASAADSDAAADN</sequence>
<gene>
    <name evidence="3" type="ORF">SCOCK_480042</name>
</gene>
<feature type="chain" id="PRO_5040830949" description="Lipoprotein" evidence="2">
    <location>
        <begin position="19"/>
        <end position="75"/>
    </location>
</feature>